<gene>
    <name evidence="2" type="ORF">WN944_023839</name>
</gene>
<evidence type="ECO:0000256" key="1">
    <source>
        <dbReference type="SAM" id="MobiDB-lite"/>
    </source>
</evidence>
<feature type="region of interest" description="Disordered" evidence="1">
    <location>
        <begin position="1"/>
        <end position="62"/>
    </location>
</feature>
<name>A0AAP0LMT0_9ROSI</name>
<evidence type="ECO:0000313" key="3">
    <source>
        <dbReference type="Proteomes" id="UP001428341"/>
    </source>
</evidence>
<proteinExistence type="predicted"/>
<accession>A0AAP0LMT0</accession>
<feature type="compositionally biased region" description="Polar residues" evidence="1">
    <location>
        <begin position="12"/>
        <end position="22"/>
    </location>
</feature>
<protein>
    <submittedName>
        <fullName evidence="2">Uncharacterized protein</fullName>
    </submittedName>
</protein>
<dbReference type="AlphaFoldDB" id="A0AAP0LMT0"/>
<organism evidence="2 3">
    <name type="scientific">Citrus x changshan-huyou</name>
    <dbReference type="NCBI Taxonomy" id="2935761"/>
    <lineage>
        <taxon>Eukaryota</taxon>
        <taxon>Viridiplantae</taxon>
        <taxon>Streptophyta</taxon>
        <taxon>Embryophyta</taxon>
        <taxon>Tracheophyta</taxon>
        <taxon>Spermatophyta</taxon>
        <taxon>Magnoliopsida</taxon>
        <taxon>eudicotyledons</taxon>
        <taxon>Gunneridae</taxon>
        <taxon>Pentapetalae</taxon>
        <taxon>rosids</taxon>
        <taxon>malvids</taxon>
        <taxon>Sapindales</taxon>
        <taxon>Rutaceae</taxon>
        <taxon>Aurantioideae</taxon>
        <taxon>Citrus</taxon>
    </lineage>
</organism>
<comment type="caution">
    <text evidence="2">The sequence shown here is derived from an EMBL/GenBank/DDBJ whole genome shotgun (WGS) entry which is preliminary data.</text>
</comment>
<evidence type="ECO:0000313" key="2">
    <source>
        <dbReference type="EMBL" id="KAK9180704.1"/>
    </source>
</evidence>
<keyword evidence="3" id="KW-1185">Reference proteome</keyword>
<dbReference type="Proteomes" id="UP001428341">
    <property type="component" value="Unassembled WGS sequence"/>
</dbReference>
<sequence length="62" mass="6687">MGGEDGLPQGDHCTTSRTPSSRNRNHSVDAAVTMPRFDVGNAAATTGNHGSQGRPRRKKKRR</sequence>
<dbReference type="EMBL" id="JBCGBO010000024">
    <property type="protein sequence ID" value="KAK9180704.1"/>
    <property type="molecule type" value="Genomic_DNA"/>
</dbReference>
<reference evidence="2 3" key="1">
    <citation type="submission" date="2024-05" db="EMBL/GenBank/DDBJ databases">
        <title>Haplotype-resolved chromosome-level genome assembly of Huyou (Citrus changshanensis).</title>
        <authorList>
            <person name="Miao C."/>
            <person name="Chen W."/>
            <person name="Wu Y."/>
            <person name="Wang L."/>
            <person name="Zhao S."/>
            <person name="Grierson D."/>
            <person name="Xu C."/>
            <person name="Chen K."/>
        </authorList>
    </citation>
    <scope>NUCLEOTIDE SEQUENCE [LARGE SCALE GENOMIC DNA]</scope>
    <source>
        <strain evidence="2">01-14</strain>
        <tissue evidence="2">Leaf</tissue>
    </source>
</reference>